<comment type="caution">
    <text evidence="2">The sequence shown here is derived from an EMBL/GenBank/DDBJ whole genome shotgun (WGS) entry which is preliminary data.</text>
</comment>
<evidence type="ECO:0000313" key="3">
    <source>
        <dbReference type="Proteomes" id="UP001612915"/>
    </source>
</evidence>
<reference evidence="2 3" key="1">
    <citation type="submission" date="2024-10" db="EMBL/GenBank/DDBJ databases">
        <title>The Natural Products Discovery Center: Release of the First 8490 Sequenced Strains for Exploring Actinobacteria Biosynthetic Diversity.</title>
        <authorList>
            <person name="Kalkreuter E."/>
            <person name="Kautsar S.A."/>
            <person name="Yang D."/>
            <person name="Bader C.D."/>
            <person name="Teijaro C.N."/>
            <person name="Fluegel L."/>
            <person name="Davis C.M."/>
            <person name="Simpson J.R."/>
            <person name="Lauterbach L."/>
            <person name="Steele A.D."/>
            <person name="Gui C."/>
            <person name="Meng S."/>
            <person name="Li G."/>
            <person name="Viehrig K."/>
            <person name="Ye F."/>
            <person name="Su P."/>
            <person name="Kiefer A.F."/>
            <person name="Nichols A."/>
            <person name="Cepeda A.J."/>
            <person name="Yan W."/>
            <person name="Fan B."/>
            <person name="Jiang Y."/>
            <person name="Adhikari A."/>
            <person name="Zheng C.-J."/>
            <person name="Schuster L."/>
            <person name="Cowan T.M."/>
            <person name="Smanski M.J."/>
            <person name="Chevrette M.G."/>
            <person name="De Carvalho L.P.S."/>
            <person name="Shen B."/>
        </authorList>
    </citation>
    <scope>NUCLEOTIDE SEQUENCE [LARGE SCALE GENOMIC DNA]</scope>
    <source>
        <strain evidence="2 3">NPDC049639</strain>
    </source>
</reference>
<keyword evidence="3" id="KW-1185">Reference proteome</keyword>
<evidence type="ECO:0000313" key="2">
    <source>
        <dbReference type="EMBL" id="MFI7587012.1"/>
    </source>
</evidence>
<protein>
    <submittedName>
        <fullName evidence="2">DUF4233 domain-containing protein</fullName>
    </submittedName>
</protein>
<keyword evidence="1" id="KW-0472">Membrane</keyword>
<feature type="transmembrane region" description="Helical" evidence="1">
    <location>
        <begin position="77"/>
        <end position="99"/>
    </location>
</feature>
<accession>A0ABW8AN33</accession>
<keyword evidence="1" id="KW-1133">Transmembrane helix</keyword>
<feature type="transmembrane region" description="Helical" evidence="1">
    <location>
        <begin position="38"/>
        <end position="57"/>
    </location>
</feature>
<name>A0ABW8AN33_9ACTN</name>
<dbReference type="RefSeq" id="WP_398277825.1">
    <property type="nucleotide sequence ID" value="NZ_JBITLV010000002.1"/>
</dbReference>
<dbReference type="InterPro" id="IPR025327">
    <property type="entry name" value="DUF4233"/>
</dbReference>
<keyword evidence="1" id="KW-0812">Transmembrane</keyword>
<dbReference type="Proteomes" id="UP001612915">
    <property type="component" value="Unassembled WGS sequence"/>
</dbReference>
<feature type="transmembrane region" description="Helical" evidence="1">
    <location>
        <begin position="6"/>
        <end position="26"/>
    </location>
</feature>
<dbReference type="EMBL" id="JBITLV010000002">
    <property type="protein sequence ID" value="MFI7587012.1"/>
    <property type="molecule type" value="Genomic_DNA"/>
</dbReference>
<dbReference type="Pfam" id="PF14017">
    <property type="entry name" value="DUF4233"/>
    <property type="match status" value="1"/>
</dbReference>
<proteinExistence type="predicted"/>
<organism evidence="2 3">
    <name type="scientific">Spongisporangium articulatum</name>
    <dbReference type="NCBI Taxonomy" id="3362603"/>
    <lineage>
        <taxon>Bacteria</taxon>
        <taxon>Bacillati</taxon>
        <taxon>Actinomycetota</taxon>
        <taxon>Actinomycetes</taxon>
        <taxon>Kineosporiales</taxon>
        <taxon>Kineosporiaceae</taxon>
        <taxon>Spongisporangium</taxon>
    </lineage>
</organism>
<sequence>MRAPKRVLAASTLCFEAFAVFFGGLVAKDLSSLSHGQALLLFSWVAILCLVASGLLRNPWGYGVGSVLQVVVIGTGYWVHMMYFVGGLFALIWVAALVIGNRLEREVAEIDARLAAERDEA</sequence>
<gene>
    <name evidence="2" type="ORF">ACIB24_08050</name>
</gene>
<evidence type="ECO:0000256" key="1">
    <source>
        <dbReference type="SAM" id="Phobius"/>
    </source>
</evidence>